<dbReference type="PANTHER" id="PTHR14239:SF10">
    <property type="entry name" value="REDUCTASE"/>
    <property type="match status" value="1"/>
</dbReference>
<accession>A0A5M4F9G1</accession>
<gene>
    <name evidence="3" type="ORF">ESP70_019595</name>
</gene>
<feature type="domain" description="Pyrroline-5-carboxylate reductase catalytic N-terminal" evidence="2">
    <location>
        <begin position="3"/>
        <end position="92"/>
    </location>
</feature>
<dbReference type="SUPFAM" id="SSF51735">
    <property type="entry name" value="NAD(P)-binding Rossmann-fold domains"/>
    <property type="match status" value="1"/>
</dbReference>
<name>A0A5M4F9G1_9ACTN</name>
<dbReference type="InterPro" id="IPR036291">
    <property type="entry name" value="NAD(P)-bd_dom_sf"/>
</dbReference>
<evidence type="ECO:0000259" key="2">
    <source>
        <dbReference type="Pfam" id="PF03807"/>
    </source>
</evidence>
<dbReference type="PANTHER" id="PTHR14239">
    <property type="entry name" value="DUDULIN-RELATED"/>
    <property type="match status" value="1"/>
</dbReference>
<protein>
    <submittedName>
        <fullName evidence="3">NADPH-dependent F420 reductase</fullName>
    </submittedName>
</protein>
<comment type="caution">
    <text evidence="3">The sequence shown here is derived from an EMBL/GenBank/DDBJ whole genome shotgun (WGS) entry which is preliminary data.</text>
</comment>
<evidence type="ECO:0000313" key="4">
    <source>
        <dbReference type="Proteomes" id="UP000380867"/>
    </source>
</evidence>
<organism evidence="3 4">
    <name type="scientific">Aeromicrobium ginsengisoli</name>
    <dbReference type="NCBI Taxonomy" id="363867"/>
    <lineage>
        <taxon>Bacteria</taxon>
        <taxon>Bacillati</taxon>
        <taxon>Actinomycetota</taxon>
        <taxon>Actinomycetes</taxon>
        <taxon>Propionibacteriales</taxon>
        <taxon>Nocardioidaceae</taxon>
        <taxon>Aeromicrobium</taxon>
    </lineage>
</organism>
<dbReference type="Pfam" id="PF03807">
    <property type="entry name" value="F420_oxidored"/>
    <property type="match status" value="1"/>
</dbReference>
<dbReference type="RefSeq" id="WP_149691006.1">
    <property type="nucleotide sequence ID" value="NZ_SDPQ02000004.1"/>
</dbReference>
<evidence type="ECO:0000313" key="3">
    <source>
        <dbReference type="EMBL" id="KAA1394400.1"/>
    </source>
</evidence>
<evidence type="ECO:0000256" key="1">
    <source>
        <dbReference type="ARBA" id="ARBA00023002"/>
    </source>
</evidence>
<dbReference type="InterPro" id="IPR051267">
    <property type="entry name" value="STEAP_metalloreductase"/>
</dbReference>
<keyword evidence="4" id="KW-1185">Reference proteome</keyword>
<dbReference type="GO" id="GO:0016491">
    <property type="term" value="F:oxidoreductase activity"/>
    <property type="evidence" value="ECO:0007669"/>
    <property type="project" value="UniProtKB-KW"/>
</dbReference>
<dbReference type="AlphaFoldDB" id="A0A5M4F9G1"/>
<proteinExistence type="predicted"/>
<reference evidence="3" key="1">
    <citation type="submission" date="2019-09" db="EMBL/GenBank/DDBJ databases">
        <authorList>
            <person name="Li J."/>
        </authorList>
    </citation>
    <scope>NUCLEOTIDE SEQUENCE [LARGE SCALE GENOMIC DNA]</scope>
    <source>
        <strain evidence="3">JCM 14732</strain>
    </source>
</reference>
<keyword evidence="1" id="KW-0560">Oxidoreductase</keyword>
<dbReference type="Proteomes" id="UP000380867">
    <property type="component" value="Unassembled WGS sequence"/>
</dbReference>
<sequence length="215" mass="21922">MSTIGLIGAGHIGSQLARAAIAHGHDVVVSNSRGPETLADLVSELGPSARAGTPTEAADAADIAVVTTPVHAIGSVPAAPLAGKPVIDTNNYYAQRDGDITELQDGSLTSSELLQRHLPGARVVKAFNHIQAAAITAEAQEAGTPDRRALAVASDDEAAKASVAAFIDEIGFDAVDLGPLAEGWRVQPDTPGYGPRLTAEELRAAAQAATPGQRS</sequence>
<dbReference type="OrthoDB" id="1523398at2"/>
<dbReference type="InterPro" id="IPR028939">
    <property type="entry name" value="P5C_Rdtase_cat_N"/>
</dbReference>
<dbReference type="Gene3D" id="3.40.50.720">
    <property type="entry name" value="NAD(P)-binding Rossmann-like Domain"/>
    <property type="match status" value="1"/>
</dbReference>
<dbReference type="EMBL" id="SDPQ02000004">
    <property type="protein sequence ID" value="KAA1394400.1"/>
    <property type="molecule type" value="Genomic_DNA"/>
</dbReference>